<gene>
    <name evidence="1" type="ORF">D3871_15560</name>
</gene>
<dbReference type="AlphaFoldDB" id="A0A3A3FYL2"/>
<dbReference type="EMBL" id="QYUO01000001">
    <property type="protein sequence ID" value="RJF99778.1"/>
    <property type="molecule type" value="Genomic_DNA"/>
</dbReference>
<comment type="caution">
    <text evidence="1">The sequence shown here is derived from an EMBL/GenBank/DDBJ whole genome shotgun (WGS) entry which is preliminary data.</text>
</comment>
<proteinExistence type="predicted"/>
<evidence type="ECO:0000313" key="2">
    <source>
        <dbReference type="Proteomes" id="UP000265955"/>
    </source>
</evidence>
<sequence>MVVQSIGPVSRTRLVSLTPEGRNKYGQAALIWQSVPGASNRDLGEGNVLKMHDCLRAGEDAINRILVLKEAKDPRCAAWPQEQLT</sequence>
<reference evidence="2" key="1">
    <citation type="submission" date="2018-09" db="EMBL/GenBank/DDBJ databases">
        <authorList>
            <person name="Zhu H."/>
        </authorList>
    </citation>
    <scope>NUCLEOTIDE SEQUENCE [LARGE SCALE GENOMIC DNA]</scope>
    <source>
        <strain evidence="2">K1R23-30</strain>
    </source>
</reference>
<accession>A0A3A3FYL2</accession>
<keyword evidence="2" id="KW-1185">Reference proteome</keyword>
<dbReference type="Proteomes" id="UP000265955">
    <property type="component" value="Unassembled WGS sequence"/>
</dbReference>
<protein>
    <submittedName>
        <fullName evidence="1">Uncharacterized protein</fullName>
    </submittedName>
</protein>
<evidence type="ECO:0000313" key="1">
    <source>
        <dbReference type="EMBL" id="RJF99778.1"/>
    </source>
</evidence>
<organism evidence="1 2">
    <name type="scientific">Noviherbaspirillum saxi</name>
    <dbReference type="NCBI Taxonomy" id="2320863"/>
    <lineage>
        <taxon>Bacteria</taxon>
        <taxon>Pseudomonadati</taxon>
        <taxon>Pseudomonadota</taxon>
        <taxon>Betaproteobacteria</taxon>
        <taxon>Burkholderiales</taxon>
        <taxon>Oxalobacteraceae</taxon>
        <taxon>Noviherbaspirillum</taxon>
    </lineage>
</organism>
<name>A0A3A3FYL2_9BURK</name>